<dbReference type="PROSITE" id="PS50191">
    <property type="entry name" value="CRAL_TRIO"/>
    <property type="match status" value="1"/>
</dbReference>
<dbReference type="InterPro" id="IPR036273">
    <property type="entry name" value="CRAL/TRIO_N_dom_sf"/>
</dbReference>
<proteinExistence type="predicted"/>
<dbReference type="SMART" id="SM01100">
    <property type="entry name" value="CRAL_TRIO_N"/>
    <property type="match status" value="1"/>
</dbReference>
<dbReference type="InterPro" id="IPR036865">
    <property type="entry name" value="CRAL-TRIO_dom_sf"/>
</dbReference>
<name>A0A0F4ZIK1_9PEZI</name>
<feature type="region of interest" description="Disordered" evidence="1">
    <location>
        <begin position="313"/>
        <end position="337"/>
    </location>
</feature>
<dbReference type="Gene3D" id="3.40.525.10">
    <property type="entry name" value="CRAL-TRIO lipid binding domain"/>
    <property type="match status" value="1"/>
</dbReference>
<dbReference type="InterPro" id="IPR001251">
    <property type="entry name" value="CRAL-TRIO_dom"/>
</dbReference>
<sequence length="337" mass="37997">MASVIKTPLPAPAPGCEPAPRDPLSADEQTKYEWLLARARSWTDVPSTKDKAGPLTDSEREWLTRECLERYLRATKWNEKEAEKRVLGTLTWRRDFGLEELTPEHISPENETGKQAITGFDNEGRPCLYLSPGRQNTQASHRQVEHLAFMVERVLDFLPPGQETIALLINFKPAKGQKSSGPTLSMAKECLNILQMHYPERLGRALIINVPWVVWGFFKLITPFIDPRTVTKLKFNEVMNQYVPADQLWTEFDGGKLNFEYDHAEYWPALWAQTQARRAARTQRWIAGGKHIGEHESYLLGGEDKGLVASLPAQVQPQQQTPAAPEAEAGAAAERSA</sequence>
<dbReference type="InterPro" id="IPR052578">
    <property type="entry name" value="PI_Transfer_CRAL-TRIO"/>
</dbReference>
<dbReference type="CDD" id="cd00170">
    <property type="entry name" value="SEC14"/>
    <property type="match status" value="1"/>
</dbReference>
<dbReference type="Pfam" id="PF00650">
    <property type="entry name" value="CRAL_TRIO"/>
    <property type="match status" value="1"/>
</dbReference>
<dbReference type="SMART" id="SM00516">
    <property type="entry name" value="SEC14"/>
    <property type="match status" value="1"/>
</dbReference>
<evidence type="ECO:0000313" key="4">
    <source>
        <dbReference type="Proteomes" id="UP000033483"/>
    </source>
</evidence>
<dbReference type="AlphaFoldDB" id="A0A0F4ZIK1"/>
<evidence type="ECO:0000259" key="2">
    <source>
        <dbReference type="PROSITE" id="PS50191"/>
    </source>
</evidence>
<reference evidence="3 4" key="1">
    <citation type="submission" date="2015-03" db="EMBL/GenBank/DDBJ databases">
        <authorList>
            <person name="Radwan O."/>
            <person name="Al-Naeli F.A."/>
            <person name="Rendon G.A."/>
            <person name="Fields C."/>
        </authorList>
    </citation>
    <scope>NUCLEOTIDE SEQUENCE [LARGE SCALE GENOMIC DNA]</scope>
    <source>
        <strain evidence="3">CR-DP1</strain>
    </source>
</reference>
<evidence type="ECO:0000313" key="3">
    <source>
        <dbReference type="EMBL" id="KKA30454.1"/>
    </source>
</evidence>
<dbReference type="PANTHER" id="PTHR45824">
    <property type="entry name" value="GH16843P"/>
    <property type="match status" value="1"/>
</dbReference>
<organism evidence="3 4">
    <name type="scientific">Thielaviopsis punctulata</name>
    <dbReference type="NCBI Taxonomy" id="72032"/>
    <lineage>
        <taxon>Eukaryota</taxon>
        <taxon>Fungi</taxon>
        <taxon>Dikarya</taxon>
        <taxon>Ascomycota</taxon>
        <taxon>Pezizomycotina</taxon>
        <taxon>Sordariomycetes</taxon>
        <taxon>Hypocreomycetidae</taxon>
        <taxon>Microascales</taxon>
        <taxon>Ceratocystidaceae</taxon>
        <taxon>Thielaviopsis</taxon>
    </lineage>
</organism>
<dbReference type="Pfam" id="PF03765">
    <property type="entry name" value="CRAL_TRIO_N"/>
    <property type="match status" value="1"/>
</dbReference>
<dbReference type="InterPro" id="IPR011074">
    <property type="entry name" value="CRAL/TRIO_N_dom"/>
</dbReference>
<dbReference type="GO" id="GO:0008526">
    <property type="term" value="F:phosphatidylinositol transfer activity"/>
    <property type="evidence" value="ECO:0007669"/>
    <property type="project" value="TreeGrafter"/>
</dbReference>
<dbReference type="PANTHER" id="PTHR45824:SF29">
    <property type="entry name" value="GH16843P"/>
    <property type="match status" value="1"/>
</dbReference>
<evidence type="ECO:0000256" key="1">
    <source>
        <dbReference type="SAM" id="MobiDB-lite"/>
    </source>
</evidence>
<dbReference type="OrthoDB" id="75724at2759"/>
<protein>
    <recommendedName>
        <fullName evidence="2">CRAL-TRIO domain-containing protein</fullName>
    </recommendedName>
</protein>
<dbReference type="Proteomes" id="UP000033483">
    <property type="component" value="Unassembled WGS sequence"/>
</dbReference>
<comment type="caution">
    <text evidence="3">The sequence shown here is derived from an EMBL/GenBank/DDBJ whole genome shotgun (WGS) entry which is preliminary data.</text>
</comment>
<gene>
    <name evidence="3" type="ORF">TD95_000646</name>
</gene>
<feature type="region of interest" description="Disordered" evidence="1">
    <location>
        <begin position="1"/>
        <end position="25"/>
    </location>
</feature>
<accession>A0A0F4ZIK1</accession>
<feature type="domain" description="CRAL-TRIO" evidence="2">
    <location>
        <begin position="105"/>
        <end position="261"/>
    </location>
</feature>
<dbReference type="SUPFAM" id="SSF52087">
    <property type="entry name" value="CRAL/TRIO domain"/>
    <property type="match status" value="1"/>
</dbReference>
<keyword evidence="4" id="KW-1185">Reference proteome</keyword>
<dbReference type="EMBL" id="LAEV01000372">
    <property type="protein sequence ID" value="KKA30454.1"/>
    <property type="molecule type" value="Genomic_DNA"/>
</dbReference>
<dbReference type="SUPFAM" id="SSF46938">
    <property type="entry name" value="CRAL/TRIO N-terminal domain"/>
    <property type="match status" value="1"/>
</dbReference>